<keyword evidence="3 6" id="KW-0812">Transmembrane</keyword>
<dbReference type="Pfam" id="PF03631">
    <property type="entry name" value="Virul_fac_BrkB"/>
    <property type="match status" value="1"/>
</dbReference>
<dbReference type="InterPro" id="IPR017039">
    <property type="entry name" value="Virul_fac_BrkB"/>
</dbReference>
<comment type="subcellular location">
    <subcellularLocation>
        <location evidence="1">Cell membrane</location>
        <topology evidence="1">Multi-pass membrane protein</topology>
    </subcellularLocation>
</comment>
<feature type="transmembrane region" description="Helical" evidence="6">
    <location>
        <begin position="191"/>
        <end position="215"/>
    </location>
</feature>
<protein>
    <submittedName>
        <fullName evidence="7">Trehalose-6-phosphate synthase</fullName>
    </submittedName>
</protein>
<dbReference type="PANTHER" id="PTHR30213">
    <property type="entry name" value="INNER MEMBRANE PROTEIN YHJD"/>
    <property type="match status" value="1"/>
</dbReference>
<name>A0A4Q1ARQ4_9BACT</name>
<organism evidence="7 8">
    <name type="scientific">Halarcobacter mediterraneus</name>
    <dbReference type="NCBI Taxonomy" id="2023153"/>
    <lineage>
        <taxon>Bacteria</taxon>
        <taxon>Pseudomonadati</taxon>
        <taxon>Campylobacterota</taxon>
        <taxon>Epsilonproteobacteria</taxon>
        <taxon>Campylobacterales</taxon>
        <taxon>Arcobacteraceae</taxon>
        <taxon>Halarcobacter</taxon>
    </lineage>
</organism>
<feature type="transmembrane region" description="Helical" evidence="6">
    <location>
        <begin position="221"/>
        <end position="246"/>
    </location>
</feature>
<dbReference type="AlphaFoldDB" id="A0A4Q1ARQ4"/>
<evidence type="ECO:0000256" key="6">
    <source>
        <dbReference type="SAM" id="Phobius"/>
    </source>
</evidence>
<feature type="transmembrane region" description="Helical" evidence="6">
    <location>
        <begin position="95"/>
        <end position="112"/>
    </location>
</feature>
<keyword evidence="5 6" id="KW-0472">Membrane</keyword>
<dbReference type="RefSeq" id="WP_129062081.1">
    <property type="nucleotide sequence ID" value="NZ_NXIE01000004.1"/>
</dbReference>
<evidence type="ECO:0000313" key="7">
    <source>
        <dbReference type="EMBL" id="RXK12215.1"/>
    </source>
</evidence>
<reference evidence="7 8" key="1">
    <citation type="submission" date="2017-09" db="EMBL/GenBank/DDBJ databases">
        <title>Genomics of the genus Arcobacter.</title>
        <authorList>
            <person name="Perez-Cataluna A."/>
            <person name="Figueras M.J."/>
            <person name="Salas-Masso N."/>
        </authorList>
    </citation>
    <scope>NUCLEOTIDE SEQUENCE [LARGE SCALE GENOMIC DNA]</scope>
    <source>
        <strain evidence="7 8">F156-34</strain>
    </source>
</reference>
<feature type="transmembrane region" description="Helical" evidence="6">
    <location>
        <begin position="161"/>
        <end position="179"/>
    </location>
</feature>
<dbReference type="PIRSF" id="PIRSF035875">
    <property type="entry name" value="RNase_BN"/>
    <property type="match status" value="1"/>
</dbReference>
<proteinExistence type="predicted"/>
<dbReference type="GO" id="GO:0005886">
    <property type="term" value="C:plasma membrane"/>
    <property type="evidence" value="ECO:0007669"/>
    <property type="project" value="UniProtKB-SubCell"/>
</dbReference>
<evidence type="ECO:0000313" key="8">
    <source>
        <dbReference type="Proteomes" id="UP000289718"/>
    </source>
</evidence>
<sequence length="268" mass="31586">MQEPEIVKNPIKTLLKALDSFFNDDTTYYAASLSFFTIFSILPIIALLIAIISSLDIIQNYSDIFIKYTFDILNPTHSEDFIKTFQNYISNSNKLGWLGILYMLFVFIMFFKDYEYIVNKIHNAKRKPLLQSFFFYLFFLVTLPLMLATLNIVLSFYNNTFFNWLISFSFAWLIFFGLFKLSVNRHINTKAAAISSLFTLIILSITKNLFIYYVVYNKTYATIYGSLAILLFSFFWIYISWVIYLYGMKMCHKLNIQQKAKLKALKDK</sequence>
<evidence type="ECO:0000256" key="3">
    <source>
        <dbReference type="ARBA" id="ARBA00022692"/>
    </source>
</evidence>
<evidence type="ECO:0000256" key="5">
    <source>
        <dbReference type="ARBA" id="ARBA00023136"/>
    </source>
</evidence>
<dbReference type="EMBL" id="NXIE01000004">
    <property type="protein sequence ID" value="RXK12215.1"/>
    <property type="molecule type" value="Genomic_DNA"/>
</dbReference>
<evidence type="ECO:0000256" key="4">
    <source>
        <dbReference type="ARBA" id="ARBA00022989"/>
    </source>
</evidence>
<keyword evidence="2" id="KW-1003">Cell membrane</keyword>
<keyword evidence="4 6" id="KW-1133">Transmembrane helix</keyword>
<gene>
    <name evidence="7" type="ORF">CP965_10580</name>
</gene>
<dbReference type="PANTHER" id="PTHR30213:SF0">
    <property type="entry name" value="UPF0761 MEMBRANE PROTEIN YIHY"/>
    <property type="match status" value="1"/>
</dbReference>
<dbReference type="Proteomes" id="UP000289718">
    <property type="component" value="Unassembled WGS sequence"/>
</dbReference>
<evidence type="ECO:0000256" key="2">
    <source>
        <dbReference type="ARBA" id="ARBA00022475"/>
    </source>
</evidence>
<accession>A0A4Q1ARQ4</accession>
<dbReference type="NCBIfam" id="TIGR00765">
    <property type="entry name" value="yihY_not_rbn"/>
    <property type="match status" value="1"/>
</dbReference>
<keyword evidence="8" id="KW-1185">Reference proteome</keyword>
<feature type="transmembrane region" description="Helical" evidence="6">
    <location>
        <begin position="133"/>
        <end position="155"/>
    </location>
</feature>
<feature type="transmembrane region" description="Helical" evidence="6">
    <location>
        <begin position="28"/>
        <end position="52"/>
    </location>
</feature>
<comment type="caution">
    <text evidence="7">The sequence shown here is derived from an EMBL/GenBank/DDBJ whole genome shotgun (WGS) entry which is preliminary data.</text>
</comment>
<dbReference type="OrthoDB" id="5372455at2"/>
<evidence type="ECO:0000256" key="1">
    <source>
        <dbReference type="ARBA" id="ARBA00004651"/>
    </source>
</evidence>